<evidence type="ECO:0000313" key="3">
    <source>
        <dbReference type="Proteomes" id="UP000005444"/>
    </source>
</evidence>
<dbReference type="Proteomes" id="UP000005444">
    <property type="component" value="Chromosome"/>
</dbReference>
<gene>
    <name evidence="2" type="ordered locus">PECL_2026</name>
</gene>
<dbReference type="KEGG" id="pce:PECL_2026"/>
<proteinExistence type="predicted"/>
<keyword evidence="3" id="KW-1185">Reference proteome</keyword>
<sequence length="76" mass="9236">MLNKYSNYVFYILYYRIVFLKSMMLLKTVRYFINPDDSLILELKNKDLNSKFMKQFKMLCEIKKDKILHKSVGKEA</sequence>
<dbReference type="PATRIC" id="fig|701521.8.peg.1105"/>
<evidence type="ECO:0000313" key="2">
    <source>
        <dbReference type="EMBL" id="AEV95425.1"/>
    </source>
</evidence>
<reference evidence="2 3" key="1">
    <citation type="journal article" date="2012" name="J. Bacteriol.">
        <title>Complete Genome Sequence of the Beer Spoilage Organism Pediococcus claussenii ATCC BAA-344T.</title>
        <authorList>
            <person name="Pittet V."/>
            <person name="Abegunde T."/>
            <person name="Marfleet T."/>
            <person name="Haakensen M."/>
            <person name="Morrow K."/>
            <person name="Jayaprakash T."/>
            <person name="Schroeder K."/>
            <person name="Trost B."/>
            <person name="Byrns S."/>
            <person name="Bergsveinson J."/>
            <person name="Kusalik A."/>
            <person name="Ziola B."/>
        </authorList>
    </citation>
    <scope>NUCLEOTIDE SEQUENCE [LARGE SCALE GENOMIC DNA]</scope>
    <source>
        <strain evidence="2 3">ATCC BAA-344</strain>
    </source>
</reference>
<feature type="transmembrane region" description="Helical" evidence="1">
    <location>
        <begin position="12"/>
        <end position="33"/>
    </location>
</feature>
<dbReference type="AlphaFoldDB" id="G8PDU0"/>
<name>G8PDU0_PEDCP</name>
<keyword evidence="1" id="KW-1133">Transmembrane helix</keyword>
<keyword evidence="1" id="KW-0812">Transmembrane</keyword>
<dbReference type="EMBL" id="CP003137">
    <property type="protein sequence ID" value="AEV95425.1"/>
    <property type="molecule type" value="Genomic_DNA"/>
</dbReference>
<organism evidence="2 3">
    <name type="scientific">Pediococcus claussenii (strain ATCC BAA-344 / DSM 14800 / JCM 18046 / KCTC 3811 / LMG 21948 / P06)</name>
    <dbReference type="NCBI Taxonomy" id="701521"/>
    <lineage>
        <taxon>Bacteria</taxon>
        <taxon>Bacillati</taxon>
        <taxon>Bacillota</taxon>
        <taxon>Bacilli</taxon>
        <taxon>Lactobacillales</taxon>
        <taxon>Lactobacillaceae</taxon>
        <taxon>Pediococcus</taxon>
    </lineage>
</organism>
<evidence type="ECO:0000256" key="1">
    <source>
        <dbReference type="SAM" id="Phobius"/>
    </source>
</evidence>
<dbReference type="HOGENOM" id="CLU_2651202_0_0_9"/>
<keyword evidence="1" id="KW-0472">Membrane</keyword>
<accession>G8PDU0</accession>
<protein>
    <submittedName>
        <fullName evidence="2">Uncharacterized protein</fullName>
    </submittedName>
</protein>